<sequence>MIESTPPSAQGRGPAEDRPRGRPRGRPRASADDTRALILDAAEREFADRGYEAASLRAIARRAGVDPALVHHYFNDKSDLFAEIVAVPIRPDKAVARILAGPRDEIGTSIVRFLLAEWESPAVQARGTAILRSAIASTPATRYLKEFLTREILRRIAEGIDAPDAELRANLAASQVVGLILTRYVMRLEPVASAPIEDLVARIGPVLQWHLVGFSGAARSPLDDENLQANNSSHDE</sequence>
<evidence type="ECO:0000256" key="1">
    <source>
        <dbReference type="ARBA" id="ARBA00023125"/>
    </source>
</evidence>
<feature type="region of interest" description="Disordered" evidence="3">
    <location>
        <begin position="1"/>
        <end position="33"/>
    </location>
</feature>
<reference evidence="6" key="1">
    <citation type="journal article" date="2019" name="Int. J. Syst. Evol. Microbiol.">
        <title>The Global Catalogue of Microorganisms (GCM) 10K type strain sequencing project: providing services to taxonomists for standard genome sequencing and annotation.</title>
        <authorList>
            <consortium name="The Broad Institute Genomics Platform"/>
            <consortium name="The Broad Institute Genome Sequencing Center for Infectious Disease"/>
            <person name="Wu L."/>
            <person name="Ma J."/>
        </authorList>
    </citation>
    <scope>NUCLEOTIDE SEQUENCE [LARGE SCALE GENOMIC DNA]</scope>
    <source>
        <strain evidence="6">CCUG 43304</strain>
    </source>
</reference>
<dbReference type="SUPFAM" id="SSF48498">
    <property type="entry name" value="Tetracyclin repressor-like, C-terminal domain"/>
    <property type="match status" value="1"/>
</dbReference>
<dbReference type="Proteomes" id="UP001596306">
    <property type="component" value="Unassembled WGS sequence"/>
</dbReference>
<keyword evidence="6" id="KW-1185">Reference proteome</keyword>
<evidence type="ECO:0000256" key="2">
    <source>
        <dbReference type="PROSITE-ProRule" id="PRU00335"/>
    </source>
</evidence>
<evidence type="ECO:0000313" key="6">
    <source>
        <dbReference type="Proteomes" id="UP001596306"/>
    </source>
</evidence>
<dbReference type="InterPro" id="IPR009057">
    <property type="entry name" value="Homeodomain-like_sf"/>
</dbReference>
<proteinExistence type="predicted"/>
<comment type="caution">
    <text evidence="5">The sequence shown here is derived from an EMBL/GenBank/DDBJ whole genome shotgun (WGS) entry which is preliminary data.</text>
</comment>
<dbReference type="SUPFAM" id="SSF46689">
    <property type="entry name" value="Homeodomain-like"/>
    <property type="match status" value="1"/>
</dbReference>
<dbReference type="Pfam" id="PF17920">
    <property type="entry name" value="TetR_C_16"/>
    <property type="match status" value="1"/>
</dbReference>
<accession>A0ABW1VC09</accession>
<protein>
    <submittedName>
        <fullName evidence="5">TetR family transcriptional regulator</fullName>
    </submittedName>
</protein>
<dbReference type="InterPro" id="IPR036271">
    <property type="entry name" value="Tet_transcr_reg_TetR-rel_C_sf"/>
</dbReference>
<name>A0ABW1VC09_9MICO</name>
<evidence type="ECO:0000259" key="4">
    <source>
        <dbReference type="PROSITE" id="PS50977"/>
    </source>
</evidence>
<evidence type="ECO:0000313" key="5">
    <source>
        <dbReference type="EMBL" id="MFC6354957.1"/>
    </source>
</evidence>
<dbReference type="PROSITE" id="PS50977">
    <property type="entry name" value="HTH_TETR_2"/>
    <property type="match status" value="1"/>
</dbReference>
<feature type="domain" description="HTH tetR-type" evidence="4">
    <location>
        <begin position="32"/>
        <end position="92"/>
    </location>
</feature>
<dbReference type="EMBL" id="JBHSTP010000001">
    <property type="protein sequence ID" value="MFC6354957.1"/>
    <property type="molecule type" value="Genomic_DNA"/>
</dbReference>
<dbReference type="InterPro" id="IPR050109">
    <property type="entry name" value="HTH-type_TetR-like_transc_reg"/>
</dbReference>
<dbReference type="RefSeq" id="WP_386727117.1">
    <property type="nucleotide sequence ID" value="NZ_JBHSTP010000001.1"/>
</dbReference>
<gene>
    <name evidence="5" type="ORF">ACFQB0_02360</name>
</gene>
<organism evidence="5 6">
    <name type="scientific">Luethyella okanaganae</name>
    <dbReference type="NCBI Taxonomy" id="69372"/>
    <lineage>
        <taxon>Bacteria</taxon>
        <taxon>Bacillati</taxon>
        <taxon>Actinomycetota</taxon>
        <taxon>Actinomycetes</taxon>
        <taxon>Micrococcales</taxon>
        <taxon>Microbacteriaceae</taxon>
        <taxon>Luethyella</taxon>
    </lineage>
</organism>
<dbReference type="PRINTS" id="PR00455">
    <property type="entry name" value="HTHTETR"/>
</dbReference>
<dbReference type="Pfam" id="PF00440">
    <property type="entry name" value="TetR_N"/>
    <property type="match status" value="1"/>
</dbReference>
<keyword evidence="1 2" id="KW-0238">DNA-binding</keyword>
<dbReference type="Gene3D" id="1.10.357.10">
    <property type="entry name" value="Tetracycline Repressor, domain 2"/>
    <property type="match status" value="1"/>
</dbReference>
<dbReference type="PANTHER" id="PTHR30055:SF235">
    <property type="entry name" value="TRANSCRIPTIONAL REGULATORY PROTEIN"/>
    <property type="match status" value="1"/>
</dbReference>
<dbReference type="InterPro" id="IPR041678">
    <property type="entry name" value="TetR_C_16"/>
</dbReference>
<dbReference type="Gene3D" id="1.10.10.60">
    <property type="entry name" value="Homeodomain-like"/>
    <property type="match status" value="1"/>
</dbReference>
<feature type="DNA-binding region" description="H-T-H motif" evidence="2">
    <location>
        <begin position="55"/>
        <end position="74"/>
    </location>
</feature>
<dbReference type="InterPro" id="IPR001647">
    <property type="entry name" value="HTH_TetR"/>
</dbReference>
<dbReference type="PANTHER" id="PTHR30055">
    <property type="entry name" value="HTH-TYPE TRANSCRIPTIONAL REGULATOR RUTR"/>
    <property type="match status" value="1"/>
</dbReference>
<evidence type="ECO:0000256" key="3">
    <source>
        <dbReference type="SAM" id="MobiDB-lite"/>
    </source>
</evidence>